<keyword evidence="2" id="KW-0732">Signal</keyword>
<name>A0A2K9NTG2_BACTC</name>
<dbReference type="InterPro" id="IPR036770">
    <property type="entry name" value="Ankyrin_rpt-contain_sf"/>
</dbReference>
<proteinExistence type="predicted"/>
<evidence type="ECO:0000313" key="3">
    <source>
        <dbReference type="EMBL" id="AUN98777.1"/>
    </source>
</evidence>
<accession>A0A2K9NTG2</accession>
<gene>
    <name evidence="3" type="ORF">C0V70_11835</name>
</gene>
<dbReference type="RefSeq" id="WP_102244068.1">
    <property type="nucleotide sequence ID" value="NZ_CP025704.1"/>
</dbReference>
<dbReference type="InterPro" id="IPR002110">
    <property type="entry name" value="Ankyrin_rpt"/>
</dbReference>
<protein>
    <submittedName>
        <fullName evidence="3">Uncharacterized protein</fullName>
    </submittedName>
</protein>
<dbReference type="InterPro" id="IPR051616">
    <property type="entry name" value="Cul2-RING_E3_ligase_SR"/>
</dbReference>
<dbReference type="PROSITE" id="PS50088">
    <property type="entry name" value="ANK_REPEAT"/>
    <property type="match status" value="1"/>
</dbReference>
<evidence type="ECO:0000313" key="4">
    <source>
        <dbReference type="Proteomes" id="UP000235584"/>
    </source>
</evidence>
<keyword evidence="4" id="KW-1185">Reference proteome</keyword>
<feature type="region of interest" description="Disordered" evidence="1">
    <location>
        <begin position="55"/>
        <end position="78"/>
    </location>
</feature>
<dbReference type="Proteomes" id="UP000235584">
    <property type="component" value="Chromosome"/>
</dbReference>
<dbReference type="PANTHER" id="PTHR46224:SF64">
    <property type="entry name" value="IQ MOTIF AND ANKYRIN REPEAT DOMAIN-CONTAINING PROTEIN 1"/>
    <property type="match status" value="1"/>
</dbReference>
<evidence type="ECO:0000256" key="2">
    <source>
        <dbReference type="SAM" id="SignalP"/>
    </source>
</evidence>
<feature type="signal peptide" evidence="2">
    <location>
        <begin position="1"/>
        <end position="24"/>
    </location>
</feature>
<dbReference type="PANTHER" id="PTHR46224">
    <property type="entry name" value="ANKYRIN REPEAT FAMILY PROTEIN"/>
    <property type="match status" value="1"/>
</dbReference>
<dbReference type="Gene3D" id="1.25.40.20">
    <property type="entry name" value="Ankyrin repeat-containing domain"/>
    <property type="match status" value="1"/>
</dbReference>
<feature type="chain" id="PRO_5043848229" evidence="2">
    <location>
        <begin position="25"/>
        <end position="362"/>
    </location>
</feature>
<feature type="compositionally biased region" description="Basic and acidic residues" evidence="1">
    <location>
        <begin position="60"/>
        <end position="73"/>
    </location>
</feature>
<sequence length="362" mass="40307">MQKMKCHFSLLLILGFILSAPAHAESSMFDSINQKLKKISKEIAKEVKEKIDIYYGDTPAPDKKPESPPKKAEVQPPVVTPDPFAQCRKFLGYMYSTDYTKDPKKIATTYLNASIDVSNLSYDVKPTQTEMDERNKCVKLALEEGADPDSSGRDESTYSFKSPAPLVRAVRNNNKEAVKLLLEYKANPNVEDTSLGNGIPLMNTAIYTSQEIAVDLINAGIDLTTPHLLWIAAGNAADEVVDLLIQSKQIPVNQLNKFTDFSDEEGETALDSSEARLFSILKYKKKIAANPKMPLQDKIIEANGVLYYNYPLMPQLKMTSGDPDAFMNDLQKRQEHVSELLKAAGGVCQEDNCGILDFEMDH</sequence>
<dbReference type="Pfam" id="PF12796">
    <property type="entry name" value="Ank_2"/>
    <property type="match status" value="1"/>
</dbReference>
<reference evidence="3 4" key="1">
    <citation type="submission" date="2018-01" db="EMBL/GenBank/DDBJ databases">
        <title>Complete genome sequence of Bacteriovorax stolpii DSM12778.</title>
        <authorList>
            <person name="Tang B."/>
            <person name="Chang J."/>
        </authorList>
    </citation>
    <scope>NUCLEOTIDE SEQUENCE [LARGE SCALE GENOMIC DNA]</scope>
    <source>
        <strain evidence="3 4">DSM 12778</strain>
    </source>
</reference>
<dbReference type="AlphaFoldDB" id="A0A2K9NTG2"/>
<dbReference type="EMBL" id="CP025704">
    <property type="protein sequence ID" value="AUN98777.1"/>
    <property type="molecule type" value="Genomic_DNA"/>
</dbReference>
<organism evidence="3 4">
    <name type="scientific">Bacteriovorax stolpii</name>
    <name type="common">Bdellovibrio stolpii</name>
    <dbReference type="NCBI Taxonomy" id="960"/>
    <lineage>
        <taxon>Bacteria</taxon>
        <taxon>Pseudomonadati</taxon>
        <taxon>Bdellovibrionota</taxon>
        <taxon>Bacteriovoracia</taxon>
        <taxon>Bacteriovoracales</taxon>
        <taxon>Bacteriovoracaceae</taxon>
        <taxon>Bacteriovorax</taxon>
    </lineage>
</organism>
<evidence type="ECO:0000256" key="1">
    <source>
        <dbReference type="SAM" id="MobiDB-lite"/>
    </source>
</evidence>
<dbReference type="KEGG" id="bsto:C0V70_11835"/>
<dbReference type="SUPFAM" id="SSF48403">
    <property type="entry name" value="Ankyrin repeat"/>
    <property type="match status" value="1"/>
</dbReference>